<keyword evidence="14" id="KW-0032">Aminotransferase</keyword>
<evidence type="ECO:0000256" key="10">
    <source>
        <dbReference type="ARBA" id="ARBA00054606"/>
    </source>
</evidence>
<evidence type="ECO:0000256" key="3">
    <source>
        <dbReference type="ARBA" id="ARBA00006376"/>
    </source>
</evidence>
<dbReference type="NCBIfam" id="NF000586">
    <property type="entry name" value="PRK00011.1"/>
    <property type="match status" value="1"/>
</dbReference>
<evidence type="ECO:0000256" key="8">
    <source>
        <dbReference type="ARBA" id="ARBA00022679"/>
    </source>
</evidence>
<evidence type="ECO:0000256" key="6">
    <source>
        <dbReference type="ARBA" id="ARBA00022563"/>
    </source>
</evidence>
<dbReference type="GO" id="GO:0008483">
    <property type="term" value="F:transaminase activity"/>
    <property type="evidence" value="ECO:0007669"/>
    <property type="project" value="UniProtKB-KW"/>
</dbReference>
<comment type="cofactor">
    <cofactor evidence="1 11 12">
        <name>pyridoxal 5'-phosphate</name>
        <dbReference type="ChEBI" id="CHEBI:597326"/>
    </cofactor>
</comment>
<keyword evidence="6 11" id="KW-0554">One-carbon metabolism</keyword>
<feature type="modified residue" description="N6-(pyridoxal phosphate)lysine" evidence="11 12">
    <location>
        <position position="225"/>
    </location>
</feature>
<dbReference type="AlphaFoldDB" id="A0A7H9EIF3"/>
<keyword evidence="8 11" id="KW-0808">Transferase</keyword>
<dbReference type="SUPFAM" id="SSF53383">
    <property type="entry name" value="PLP-dependent transferases"/>
    <property type="match status" value="1"/>
</dbReference>
<dbReference type="InterPro" id="IPR039429">
    <property type="entry name" value="SHMT-like_dom"/>
</dbReference>
<dbReference type="InterPro" id="IPR019798">
    <property type="entry name" value="Ser_HO-MeTrfase_PLP_BS"/>
</dbReference>
<sequence>MEYAPKAPALWEAITQEEERQEGTIELIASENIVSEAVQAAQGSVLTNKYAEGYPGKRYYGGCQYIDKVEQLAIDYAKKLFNAEYVNVQPHSGSQANMAVYQALLQPGDVILGMGMDAGGHLTHGSKVNFSGKIYQSYSYGLDPETEELDFAEIRRIAQEVQPQLIVAGASAYSKIIDWQQFRSIADEVGAYLMVDMAHIAGLVATGLHPSPLPVADVVTTTTHKTLRGPRGGMILSNNPDLGKKLNSVLFPGMQGGPLEHVIAAKAQAFYEALQPSFTTYMKQVVANARAMAEYFQKSEQIRVVSQGTENHLLILDLTATGLTGKDAQNLLDEVNITTNKEAIPNDQRSPFVTSGLRIGTPAITSRGFKEEDATKVASLITTLLTHADDPAVKATVKAEVNELTAKYPLA</sequence>
<dbReference type="HAMAP" id="MF_00051">
    <property type="entry name" value="SHMT"/>
    <property type="match status" value="1"/>
</dbReference>
<dbReference type="PANTHER" id="PTHR11680">
    <property type="entry name" value="SERINE HYDROXYMETHYLTRANSFERASE"/>
    <property type="match status" value="1"/>
</dbReference>
<evidence type="ECO:0000313" key="14">
    <source>
        <dbReference type="EMBL" id="QLL77421.1"/>
    </source>
</evidence>
<reference evidence="14 15" key="1">
    <citation type="submission" date="2020-01" db="EMBL/GenBank/DDBJ databases">
        <title>Complete and circular genome sequences of six lactobacillus isolates from horses.</title>
        <authorList>
            <person name="Hassan H.M."/>
        </authorList>
    </citation>
    <scope>NUCLEOTIDE SEQUENCE [LARGE SCALE GENOMIC DNA]</scope>
    <source>
        <strain evidence="14 15">1A</strain>
    </source>
</reference>
<dbReference type="PIRSF" id="PIRSF000412">
    <property type="entry name" value="SHMT"/>
    <property type="match status" value="1"/>
</dbReference>
<evidence type="ECO:0000256" key="4">
    <source>
        <dbReference type="ARBA" id="ARBA00011738"/>
    </source>
</evidence>
<dbReference type="GO" id="GO:0019264">
    <property type="term" value="P:glycine biosynthetic process from serine"/>
    <property type="evidence" value="ECO:0007669"/>
    <property type="project" value="UniProtKB-UniRule"/>
</dbReference>
<feature type="binding site" evidence="11">
    <location>
        <begin position="350"/>
        <end position="352"/>
    </location>
    <ligand>
        <name>(6S)-5,6,7,8-tetrahydrofolate</name>
        <dbReference type="ChEBI" id="CHEBI:57453"/>
    </ligand>
</feature>
<dbReference type="EC" id="2.1.2.1" evidence="11"/>
<dbReference type="UniPathway" id="UPA00288">
    <property type="reaction ID" value="UER01023"/>
</dbReference>
<evidence type="ECO:0000256" key="2">
    <source>
        <dbReference type="ARBA" id="ARBA00004496"/>
    </source>
</evidence>
<keyword evidence="9 11" id="KW-0663">Pyridoxal phosphate</keyword>
<comment type="function">
    <text evidence="10">Catalyzes the reversible interconversion of serine and glycine with tetrahydrofolate (THF) serving as the one-carbon carrier. This reaction serves as the major source of one-carbon groups required for the biosynthesis of purines, thymidylate, methionine, and other important biomolecules. Also exhibits THF-independent aldolase activity toward beta-hydroxyamino acids, producing glycine and aldehydes, via a retro-aldol mechanism. Thus, is able to catalyze the cleavage of L-allo-threonine.</text>
</comment>
<evidence type="ECO:0000256" key="12">
    <source>
        <dbReference type="PIRSR" id="PIRSR000412-50"/>
    </source>
</evidence>
<keyword evidence="5 11" id="KW-0963">Cytoplasm</keyword>
<dbReference type="PANTHER" id="PTHR11680:SF35">
    <property type="entry name" value="SERINE HYDROXYMETHYLTRANSFERASE 1"/>
    <property type="match status" value="1"/>
</dbReference>
<dbReference type="Gene3D" id="3.90.1150.10">
    <property type="entry name" value="Aspartate Aminotransferase, domain 1"/>
    <property type="match status" value="1"/>
</dbReference>
<organism evidence="14 15">
    <name type="scientific">Ligilactobacillus saerimneri</name>
    <dbReference type="NCBI Taxonomy" id="228229"/>
    <lineage>
        <taxon>Bacteria</taxon>
        <taxon>Bacillati</taxon>
        <taxon>Bacillota</taxon>
        <taxon>Bacilli</taxon>
        <taxon>Lactobacillales</taxon>
        <taxon>Lactobacillaceae</taxon>
        <taxon>Ligilactobacillus</taxon>
    </lineage>
</organism>
<evidence type="ECO:0000256" key="11">
    <source>
        <dbReference type="HAMAP-Rule" id="MF_00051"/>
    </source>
</evidence>
<keyword evidence="7 11" id="KW-0028">Amino-acid biosynthesis</keyword>
<comment type="catalytic activity">
    <reaction evidence="11">
        <text>(6R)-5,10-methylene-5,6,7,8-tetrahydrofolate + glycine + H2O = (6S)-5,6,7,8-tetrahydrofolate + L-serine</text>
        <dbReference type="Rhea" id="RHEA:15481"/>
        <dbReference type="ChEBI" id="CHEBI:15377"/>
        <dbReference type="ChEBI" id="CHEBI:15636"/>
        <dbReference type="ChEBI" id="CHEBI:33384"/>
        <dbReference type="ChEBI" id="CHEBI:57305"/>
        <dbReference type="ChEBI" id="CHEBI:57453"/>
        <dbReference type="EC" id="2.1.2.1"/>
    </reaction>
</comment>
<dbReference type="Proteomes" id="UP000510886">
    <property type="component" value="Chromosome"/>
</dbReference>
<accession>A0A7H9EIF3</accession>
<evidence type="ECO:0000256" key="1">
    <source>
        <dbReference type="ARBA" id="ARBA00001933"/>
    </source>
</evidence>
<comment type="pathway">
    <text evidence="11">Amino-acid biosynthesis; glycine biosynthesis; glycine from L-serine: step 1/1.</text>
</comment>
<dbReference type="FunFam" id="3.40.640.10:FF:000001">
    <property type="entry name" value="Serine hydroxymethyltransferase"/>
    <property type="match status" value="1"/>
</dbReference>
<dbReference type="Gene3D" id="3.40.640.10">
    <property type="entry name" value="Type I PLP-dependent aspartate aminotransferase-like (Major domain)"/>
    <property type="match status" value="1"/>
</dbReference>
<dbReference type="GO" id="GO:0035999">
    <property type="term" value="P:tetrahydrofolate interconversion"/>
    <property type="evidence" value="ECO:0007669"/>
    <property type="project" value="UniProtKB-UniRule"/>
</dbReference>
<protein>
    <recommendedName>
        <fullName evidence="11">Serine hydroxymethyltransferase</fullName>
        <shortName evidence="11">SHMT</shortName>
        <shortName evidence="11">Serine methylase</shortName>
        <ecNumber evidence="11">2.1.2.1</ecNumber>
    </recommendedName>
</protein>
<dbReference type="Pfam" id="PF00464">
    <property type="entry name" value="SHMT"/>
    <property type="match status" value="1"/>
</dbReference>
<comment type="subunit">
    <text evidence="4 11">Homodimer.</text>
</comment>
<feature type="domain" description="Serine hydroxymethyltransferase-like" evidence="13">
    <location>
        <begin position="8"/>
        <end position="381"/>
    </location>
</feature>
<evidence type="ECO:0000313" key="15">
    <source>
        <dbReference type="Proteomes" id="UP000510886"/>
    </source>
</evidence>
<proteinExistence type="inferred from homology"/>
<name>A0A7H9EIF3_9LACO</name>
<dbReference type="GO" id="GO:0004372">
    <property type="term" value="F:glycine hydroxymethyltransferase activity"/>
    <property type="evidence" value="ECO:0007669"/>
    <property type="project" value="UniProtKB-UniRule"/>
</dbReference>
<dbReference type="CDD" id="cd00378">
    <property type="entry name" value="SHMT"/>
    <property type="match status" value="1"/>
</dbReference>
<dbReference type="GO" id="GO:0030170">
    <property type="term" value="F:pyridoxal phosphate binding"/>
    <property type="evidence" value="ECO:0007669"/>
    <property type="project" value="UniProtKB-UniRule"/>
</dbReference>
<dbReference type="InterPro" id="IPR015422">
    <property type="entry name" value="PyrdxlP-dep_Trfase_small"/>
</dbReference>
<comment type="subcellular location">
    <subcellularLocation>
        <location evidence="2 11">Cytoplasm</location>
    </subcellularLocation>
</comment>
<dbReference type="InterPro" id="IPR001085">
    <property type="entry name" value="Ser_HO-MeTrfase"/>
</dbReference>
<evidence type="ECO:0000259" key="13">
    <source>
        <dbReference type="Pfam" id="PF00464"/>
    </source>
</evidence>
<evidence type="ECO:0000256" key="7">
    <source>
        <dbReference type="ARBA" id="ARBA00022605"/>
    </source>
</evidence>
<dbReference type="InterPro" id="IPR049943">
    <property type="entry name" value="Ser_HO-MeTrfase-like"/>
</dbReference>
<evidence type="ECO:0000256" key="9">
    <source>
        <dbReference type="ARBA" id="ARBA00022898"/>
    </source>
</evidence>
<dbReference type="InterPro" id="IPR015421">
    <property type="entry name" value="PyrdxlP-dep_Trfase_major"/>
</dbReference>
<dbReference type="RefSeq" id="WP_180849283.1">
    <property type="nucleotide sequence ID" value="NZ_CP047418.1"/>
</dbReference>
<gene>
    <name evidence="11" type="primary">glyA</name>
    <name evidence="14" type="ORF">GTO87_01575</name>
</gene>
<comment type="pathway">
    <text evidence="11">One-carbon metabolism; tetrahydrofolate interconversion.</text>
</comment>
<comment type="similarity">
    <text evidence="3 11">Belongs to the SHMT family.</text>
</comment>
<dbReference type="KEGG" id="lsw:GTO87_01575"/>
<feature type="site" description="Plays an important role in substrate specificity" evidence="11">
    <location>
        <position position="224"/>
    </location>
</feature>
<feature type="binding site" evidence="11">
    <location>
        <begin position="120"/>
        <end position="122"/>
    </location>
    <ligand>
        <name>(6S)-5,6,7,8-tetrahydrofolate</name>
        <dbReference type="ChEBI" id="CHEBI:57453"/>
    </ligand>
</feature>
<evidence type="ECO:0000256" key="5">
    <source>
        <dbReference type="ARBA" id="ARBA00022490"/>
    </source>
</evidence>
<comment type="caution">
    <text evidence="11">Lacks conserved residue(s) required for the propagation of feature annotation.</text>
</comment>
<dbReference type="EMBL" id="CP047418">
    <property type="protein sequence ID" value="QLL77421.1"/>
    <property type="molecule type" value="Genomic_DNA"/>
</dbReference>
<dbReference type="GO" id="GO:0005829">
    <property type="term" value="C:cytosol"/>
    <property type="evidence" value="ECO:0007669"/>
    <property type="project" value="TreeGrafter"/>
</dbReference>
<dbReference type="InterPro" id="IPR015424">
    <property type="entry name" value="PyrdxlP-dep_Trfase"/>
</dbReference>
<dbReference type="PROSITE" id="PS00096">
    <property type="entry name" value="SHMT"/>
    <property type="match status" value="1"/>
</dbReference>
<dbReference type="UniPathway" id="UPA00193"/>